<name>A0A426DKT1_9FIRM</name>
<keyword evidence="1" id="KW-0812">Transmembrane</keyword>
<sequence>MNRIFSASSASPLRFGRFFLACGLLMLLSEVWKQACLTFVLNHGSYEWRYFPFHLCSIPMYILPFLPYTKSPLLRNTFLSFLMTFGLLGGIAVFADTSGLHYPLRALTFHSYAWHVLLIVVGILAAAARYSEMPGSLPGFRDYAGAVVFYLLCCAAAASINQICGRFGTINMFYINPDYPMEQIVFSDLVPWLGNLTVIFLYIGMTVFGAGILFLMWRVLLPRAAAILSGTVRPV</sequence>
<dbReference type="EMBL" id="RHJS01000002">
    <property type="protein sequence ID" value="RRK33302.1"/>
    <property type="molecule type" value="Genomic_DNA"/>
</dbReference>
<dbReference type="Proteomes" id="UP000274920">
    <property type="component" value="Unassembled WGS sequence"/>
</dbReference>
<proteinExistence type="predicted"/>
<feature type="transmembrane region" description="Helical" evidence="1">
    <location>
        <begin position="78"/>
        <end position="100"/>
    </location>
</feature>
<accession>A0A426DKT1</accession>
<comment type="caution">
    <text evidence="2">The sequence shown here is derived from an EMBL/GenBank/DDBJ whole genome shotgun (WGS) entry which is preliminary data.</text>
</comment>
<keyword evidence="1" id="KW-1133">Transmembrane helix</keyword>
<keyword evidence="3" id="KW-1185">Reference proteome</keyword>
<dbReference type="RefSeq" id="WP_125128606.1">
    <property type="nucleotide sequence ID" value="NZ_RHJS01000002.1"/>
</dbReference>
<evidence type="ECO:0008006" key="4">
    <source>
        <dbReference type="Google" id="ProtNLM"/>
    </source>
</evidence>
<feature type="transmembrane region" description="Helical" evidence="1">
    <location>
        <begin position="143"/>
        <end position="163"/>
    </location>
</feature>
<feature type="transmembrane region" description="Helical" evidence="1">
    <location>
        <begin position="49"/>
        <end position="66"/>
    </location>
</feature>
<dbReference type="Pfam" id="PF14808">
    <property type="entry name" value="TMEM164"/>
    <property type="match status" value="1"/>
</dbReference>
<reference evidence="2" key="1">
    <citation type="submission" date="2018-10" db="EMBL/GenBank/DDBJ databases">
        <title>Schaedlerella arabinophila gen. nov. sp. nov., isolated from the mouse intestinal tract and comparative analysis with the genome of the closely related altered Schaedler flora strain ASF502.</title>
        <authorList>
            <person name="Miyake S."/>
            <person name="Soh M."/>
            <person name="Seedorf H."/>
        </authorList>
    </citation>
    <scope>NUCLEOTIDE SEQUENCE [LARGE SCALE GENOMIC DNA]</scope>
    <source>
        <strain evidence="2">DSM 106076</strain>
    </source>
</reference>
<gene>
    <name evidence="2" type="ORF">EBB54_19625</name>
</gene>
<evidence type="ECO:0000256" key="1">
    <source>
        <dbReference type="SAM" id="Phobius"/>
    </source>
</evidence>
<feature type="transmembrane region" description="Helical" evidence="1">
    <location>
        <begin position="112"/>
        <end position="131"/>
    </location>
</feature>
<evidence type="ECO:0000313" key="2">
    <source>
        <dbReference type="EMBL" id="RRK33302.1"/>
    </source>
</evidence>
<keyword evidence="1" id="KW-0472">Membrane</keyword>
<organism evidence="2 3">
    <name type="scientific">Schaedlerella arabinosiphila</name>
    <dbReference type="NCBI Taxonomy" id="2044587"/>
    <lineage>
        <taxon>Bacteria</taxon>
        <taxon>Bacillati</taxon>
        <taxon>Bacillota</taxon>
        <taxon>Clostridia</taxon>
        <taxon>Lachnospirales</taxon>
        <taxon>Lachnospiraceae</taxon>
        <taxon>Schaedlerella</taxon>
    </lineage>
</organism>
<protein>
    <recommendedName>
        <fullName evidence="4">TIGR02206 family membrane protein</fullName>
    </recommendedName>
</protein>
<evidence type="ECO:0000313" key="3">
    <source>
        <dbReference type="Proteomes" id="UP000274920"/>
    </source>
</evidence>
<feature type="transmembrane region" description="Helical" evidence="1">
    <location>
        <begin position="199"/>
        <end position="220"/>
    </location>
</feature>
<dbReference type="AlphaFoldDB" id="A0A426DKT1"/>